<reference evidence="2" key="1">
    <citation type="submission" date="2021-01" db="EMBL/GenBank/DDBJ databases">
        <authorList>
            <person name="Corre E."/>
            <person name="Pelletier E."/>
            <person name="Niang G."/>
            <person name="Scheremetjew M."/>
            <person name="Finn R."/>
            <person name="Kale V."/>
            <person name="Holt S."/>
            <person name="Cochrane G."/>
            <person name="Meng A."/>
            <person name="Brown T."/>
            <person name="Cohen L."/>
        </authorList>
    </citation>
    <scope>NUCLEOTIDE SEQUENCE</scope>
    <source>
        <strain evidence="2">CCMP219</strain>
    </source>
</reference>
<dbReference type="PANTHER" id="PTHR11679">
    <property type="entry name" value="VESICLE PROTEIN SORTING-ASSOCIATED"/>
    <property type="match status" value="1"/>
</dbReference>
<dbReference type="PIRSF" id="PIRSF005715">
    <property type="entry name" value="VPS45_Sec1"/>
    <property type="match status" value="1"/>
</dbReference>
<dbReference type="GO" id="GO:0016192">
    <property type="term" value="P:vesicle-mediated transport"/>
    <property type="evidence" value="ECO:0007669"/>
    <property type="project" value="InterPro"/>
</dbReference>
<dbReference type="Gene3D" id="3.90.830.10">
    <property type="entry name" value="Syntaxin Binding Protein 1, Chain A, domain 2"/>
    <property type="match status" value="1"/>
</dbReference>
<dbReference type="InterPro" id="IPR043154">
    <property type="entry name" value="Sec-1-like_dom1"/>
</dbReference>
<sequence>MALNLRRKQTEVVLKILNLNSSQVSTNKEPSSMYKVLVLDRYTKDIIAPLLRVSDLRKHGVTLHLSIDTERQAIPDVPSIYLVQPSASNIERISADAAAGLYDVMHLNFTTTLPIRLMEQLAASMVKANAVQRVGKLFDQYLAFIALEPTLFSLNLPDSYVQLNDPSAADQQIESSINGIVDGLFSVCVTLSVVPIIRCPRGGAAEHVAGKLDAKLRDALRVRNNLFSEGMMGLSASLSRPLMTLFDRNFDLSLALQQPWTYKPLLQDVLGLKLNKVSLVGEAGPGQAASARTYDVDETDFFWQACGSHDFPKVAEEVETQLRLYREKVDEINKKATAGPQDGVPYDHDELLQRNTQHLMSAVSSLPELQEKKKTLDKHTNLATSLLGHIKNRALDQFHHIAEDLLVGKCDRAAVARLIQGPKGTASDKLRLAVLWLLAYDGMPSEAELHEMDAALKAAGADVAPLSYVRTLKRNNLTGAKTGGPGGPTAAAAAAGVDGGLLASQGHLLDWADKTFGQGLSSVTKGMKSLLSGSRTAPMAAVLEALMEGRPNSEHEQYTLFDPKQPAGRATLDSARGPFKDAIVFVIGGGNYLEREQLVNWGAKQQPPRTILYGATDLLSGTEFLHQLGDLSHRSNPLTASLGAH</sequence>
<dbReference type="Pfam" id="PF00995">
    <property type="entry name" value="Sec1"/>
    <property type="match status" value="1"/>
</dbReference>
<dbReference type="InterPro" id="IPR027482">
    <property type="entry name" value="Sec1-like_dom2"/>
</dbReference>
<gene>
    <name evidence="2" type="ORF">CEUR00632_LOCUS8656</name>
</gene>
<organism evidence="2">
    <name type="scientific">Chlamydomonas euryale</name>
    <dbReference type="NCBI Taxonomy" id="1486919"/>
    <lineage>
        <taxon>Eukaryota</taxon>
        <taxon>Viridiplantae</taxon>
        <taxon>Chlorophyta</taxon>
        <taxon>core chlorophytes</taxon>
        <taxon>Chlorophyceae</taxon>
        <taxon>CS clade</taxon>
        <taxon>Chlamydomonadales</taxon>
        <taxon>Chlamydomonadaceae</taxon>
        <taxon>Chlamydomonas</taxon>
    </lineage>
</organism>
<dbReference type="InterPro" id="IPR036045">
    <property type="entry name" value="Sec1-like_sf"/>
</dbReference>
<dbReference type="Gene3D" id="3.40.50.2060">
    <property type="match status" value="1"/>
</dbReference>
<name>A0A7R9V9B0_9CHLO</name>
<evidence type="ECO:0000256" key="1">
    <source>
        <dbReference type="ARBA" id="ARBA00009884"/>
    </source>
</evidence>
<accession>A0A7R9V9B0</accession>
<comment type="similarity">
    <text evidence="1">Belongs to the STXBP/unc-18/SEC1 family.</text>
</comment>
<dbReference type="InterPro" id="IPR001619">
    <property type="entry name" value="Sec1-like"/>
</dbReference>
<proteinExistence type="inferred from homology"/>
<dbReference type="SUPFAM" id="SSF56815">
    <property type="entry name" value="Sec1/munc18-like (SM) proteins"/>
    <property type="match status" value="1"/>
</dbReference>
<evidence type="ECO:0000313" key="2">
    <source>
        <dbReference type="EMBL" id="CAD8288617.1"/>
    </source>
</evidence>
<dbReference type="EMBL" id="HBEC01018449">
    <property type="protein sequence ID" value="CAD8288617.1"/>
    <property type="molecule type" value="Transcribed_RNA"/>
</dbReference>
<dbReference type="Gene3D" id="3.40.50.1910">
    <property type="match status" value="1"/>
</dbReference>
<evidence type="ECO:0008006" key="3">
    <source>
        <dbReference type="Google" id="ProtNLM"/>
    </source>
</evidence>
<dbReference type="AlphaFoldDB" id="A0A7R9V9B0"/>
<protein>
    <recommendedName>
        <fullName evidence="3">SM/Sec1-family protein</fullName>
    </recommendedName>
</protein>
<dbReference type="InterPro" id="IPR043127">
    <property type="entry name" value="Sec-1-like_dom3a"/>
</dbReference>
<dbReference type="Gene3D" id="1.25.40.60">
    <property type="match status" value="1"/>
</dbReference>